<organism evidence="1 2">
    <name type="scientific">Camellia lanceoleosa</name>
    <dbReference type="NCBI Taxonomy" id="1840588"/>
    <lineage>
        <taxon>Eukaryota</taxon>
        <taxon>Viridiplantae</taxon>
        <taxon>Streptophyta</taxon>
        <taxon>Embryophyta</taxon>
        <taxon>Tracheophyta</taxon>
        <taxon>Spermatophyta</taxon>
        <taxon>Magnoliopsida</taxon>
        <taxon>eudicotyledons</taxon>
        <taxon>Gunneridae</taxon>
        <taxon>Pentapetalae</taxon>
        <taxon>asterids</taxon>
        <taxon>Ericales</taxon>
        <taxon>Theaceae</taxon>
        <taxon>Camellia</taxon>
    </lineage>
</organism>
<proteinExistence type="predicted"/>
<keyword evidence="2" id="KW-1185">Reference proteome</keyword>
<sequence>MNDGRTKIFLCCFDWVCVAGEMVFLPVFFSMMEVMLEKQLTRHRVDRSICAWFWKQAISQGDSFKVPTFNSGSSNTQIDQCIVLVMQMGK</sequence>
<evidence type="ECO:0000313" key="2">
    <source>
        <dbReference type="Proteomes" id="UP001060215"/>
    </source>
</evidence>
<reference evidence="1 2" key="1">
    <citation type="journal article" date="2022" name="Plant J.">
        <title>Chromosome-level genome of Camellia lanceoleosa provides a valuable resource for understanding genome evolution and self-incompatibility.</title>
        <authorList>
            <person name="Gong W."/>
            <person name="Xiao S."/>
            <person name="Wang L."/>
            <person name="Liao Z."/>
            <person name="Chang Y."/>
            <person name="Mo W."/>
            <person name="Hu G."/>
            <person name="Li W."/>
            <person name="Zhao G."/>
            <person name="Zhu H."/>
            <person name="Hu X."/>
            <person name="Ji K."/>
            <person name="Xiang X."/>
            <person name="Song Q."/>
            <person name="Yuan D."/>
            <person name="Jin S."/>
            <person name="Zhang L."/>
        </authorList>
    </citation>
    <scope>NUCLEOTIDE SEQUENCE [LARGE SCALE GENOMIC DNA]</scope>
    <source>
        <strain evidence="1">SQ_2022a</strain>
    </source>
</reference>
<comment type="caution">
    <text evidence="1">The sequence shown here is derived from an EMBL/GenBank/DDBJ whole genome shotgun (WGS) entry which is preliminary data.</text>
</comment>
<gene>
    <name evidence="1" type="ORF">LOK49_LG05G00547</name>
</gene>
<protein>
    <submittedName>
        <fullName evidence="1">AP-3 complex subunit mu</fullName>
    </submittedName>
</protein>
<evidence type="ECO:0000313" key="1">
    <source>
        <dbReference type="EMBL" id="KAI8016018.1"/>
    </source>
</evidence>
<dbReference type="EMBL" id="CM045761">
    <property type="protein sequence ID" value="KAI8016018.1"/>
    <property type="molecule type" value="Genomic_DNA"/>
</dbReference>
<name>A0ACC0HTI5_9ERIC</name>
<dbReference type="Proteomes" id="UP001060215">
    <property type="component" value="Chromosome 4"/>
</dbReference>
<accession>A0ACC0HTI5</accession>